<feature type="compositionally biased region" description="Polar residues" evidence="1">
    <location>
        <begin position="93"/>
        <end position="106"/>
    </location>
</feature>
<dbReference type="AlphaFoldDB" id="A0A834HYN9"/>
<feature type="region of interest" description="Disordered" evidence="1">
    <location>
        <begin position="85"/>
        <end position="106"/>
    </location>
</feature>
<sequence>MLKNRLINIWSCYKVFWRTFPWLTQRQATVTTSTTEVELGLFGQIDCFARLQGFRMFILEIRFRAILNIIAELNIYHTNTFSSKRSLQRENSEFNMSRQSSRWPTS</sequence>
<evidence type="ECO:0000313" key="3">
    <source>
        <dbReference type="Proteomes" id="UP000625711"/>
    </source>
</evidence>
<dbReference type="EMBL" id="JAACXV010014293">
    <property type="protein sequence ID" value="KAF7268926.1"/>
    <property type="molecule type" value="Genomic_DNA"/>
</dbReference>
<evidence type="ECO:0000313" key="2">
    <source>
        <dbReference type="EMBL" id="KAF7268926.1"/>
    </source>
</evidence>
<comment type="caution">
    <text evidence="2">The sequence shown here is derived from an EMBL/GenBank/DDBJ whole genome shotgun (WGS) entry which is preliminary data.</text>
</comment>
<dbReference type="Proteomes" id="UP000625711">
    <property type="component" value="Unassembled WGS sequence"/>
</dbReference>
<name>A0A834HYN9_RHYFE</name>
<proteinExistence type="predicted"/>
<gene>
    <name evidence="2" type="ORF">GWI33_018026</name>
</gene>
<accession>A0A834HYN9</accession>
<keyword evidence="3" id="KW-1185">Reference proteome</keyword>
<reference evidence="2" key="1">
    <citation type="submission" date="2020-08" db="EMBL/GenBank/DDBJ databases">
        <title>Genome sequencing and assembly of the red palm weevil Rhynchophorus ferrugineus.</title>
        <authorList>
            <person name="Dias G.B."/>
            <person name="Bergman C.M."/>
            <person name="Manee M."/>
        </authorList>
    </citation>
    <scope>NUCLEOTIDE SEQUENCE</scope>
    <source>
        <strain evidence="2">AA-2017</strain>
        <tissue evidence="2">Whole larva</tissue>
    </source>
</reference>
<organism evidence="2 3">
    <name type="scientific">Rhynchophorus ferrugineus</name>
    <name type="common">Red palm weevil</name>
    <name type="synonym">Curculio ferrugineus</name>
    <dbReference type="NCBI Taxonomy" id="354439"/>
    <lineage>
        <taxon>Eukaryota</taxon>
        <taxon>Metazoa</taxon>
        <taxon>Ecdysozoa</taxon>
        <taxon>Arthropoda</taxon>
        <taxon>Hexapoda</taxon>
        <taxon>Insecta</taxon>
        <taxon>Pterygota</taxon>
        <taxon>Neoptera</taxon>
        <taxon>Endopterygota</taxon>
        <taxon>Coleoptera</taxon>
        <taxon>Polyphaga</taxon>
        <taxon>Cucujiformia</taxon>
        <taxon>Curculionidae</taxon>
        <taxon>Dryophthorinae</taxon>
        <taxon>Rhynchophorus</taxon>
    </lineage>
</organism>
<protein>
    <submittedName>
        <fullName evidence="2">Uncharacterized protein</fullName>
    </submittedName>
</protein>
<evidence type="ECO:0000256" key="1">
    <source>
        <dbReference type="SAM" id="MobiDB-lite"/>
    </source>
</evidence>